<evidence type="ECO:0000313" key="3">
    <source>
        <dbReference type="Proteomes" id="UP000193467"/>
    </source>
</evidence>
<feature type="region of interest" description="Disordered" evidence="1">
    <location>
        <begin position="197"/>
        <end position="277"/>
    </location>
</feature>
<protein>
    <recommendedName>
        <fullName evidence="4">Mediator complex subunit 8</fullName>
    </recommendedName>
</protein>
<feature type="compositionally biased region" description="Acidic residues" evidence="1">
    <location>
        <begin position="199"/>
        <end position="210"/>
    </location>
</feature>
<comment type="caution">
    <text evidence="2">The sequence shown here is derived from an EMBL/GenBank/DDBJ whole genome shotgun (WGS) entry which is preliminary data.</text>
</comment>
<organism evidence="2 3">
    <name type="scientific">Leucosporidium creatinivorum</name>
    <dbReference type="NCBI Taxonomy" id="106004"/>
    <lineage>
        <taxon>Eukaryota</taxon>
        <taxon>Fungi</taxon>
        <taxon>Dikarya</taxon>
        <taxon>Basidiomycota</taxon>
        <taxon>Pucciniomycotina</taxon>
        <taxon>Microbotryomycetes</taxon>
        <taxon>Leucosporidiales</taxon>
        <taxon>Leucosporidium</taxon>
    </lineage>
</organism>
<evidence type="ECO:0000256" key="1">
    <source>
        <dbReference type="SAM" id="MobiDB-lite"/>
    </source>
</evidence>
<evidence type="ECO:0008006" key="4">
    <source>
        <dbReference type="Google" id="ProtNLM"/>
    </source>
</evidence>
<dbReference type="OrthoDB" id="5568181at2759"/>
<proteinExistence type="predicted"/>
<dbReference type="InParanoid" id="A0A1Y2C3Z9"/>
<feature type="compositionally biased region" description="Basic and acidic residues" evidence="1">
    <location>
        <begin position="253"/>
        <end position="271"/>
    </location>
</feature>
<feature type="compositionally biased region" description="Basic and acidic residues" evidence="1">
    <location>
        <begin position="211"/>
        <end position="235"/>
    </location>
</feature>
<dbReference type="EMBL" id="MCGR01000135">
    <property type="protein sequence ID" value="ORY41758.1"/>
    <property type="molecule type" value="Genomic_DNA"/>
</dbReference>
<gene>
    <name evidence="2" type="ORF">BCR35DRAFT_356426</name>
</gene>
<sequence>MSLAPLPPRSAAQSIQLPQHLDAVRSKLVHLIDALSTLLSQLHYLSLSTPEPTSQNPGILSYPDLLTRYNLLLSHFVSLSSLLSSVGDPREVERRKEDRGRDEKRERWEGSLVVPAVQVEEQQDWIVGMLLRTKQTPPVEAHLATLLASLPPSFTHPTTSLASLTAHSTLTTAASTRINLLKDSLDGEEWDWRGRVEVDDHEDEEEEDDETARRRKEEKEREERVKEVRERRKWSLQEVATFQRTGKPPAHVVLERERRRKAEEEKGKGETEAIVVD</sequence>
<accession>A0A1Y2C3Z9</accession>
<reference evidence="2 3" key="1">
    <citation type="submission" date="2016-07" db="EMBL/GenBank/DDBJ databases">
        <title>Pervasive Adenine N6-methylation of Active Genes in Fungi.</title>
        <authorList>
            <consortium name="DOE Joint Genome Institute"/>
            <person name="Mondo S.J."/>
            <person name="Dannebaum R.O."/>
            <person name="Kuo R.C."/>
            <person name="Labutti K."/>
            <person name="Haridas S."/>
            <person name="Kuo A."/>
            <person name="Salamov A."/>
            <person name="Ahrendt S.R."/>
            <person name="Lipzen A."/>
            <person name="Sullivan W."/>
            <person name="Andreopoulos W.B."/>
            <person name="Clum A."/>
            <person name="Lindquist E."/>
            <person name="Daum C."/>
            <person name="Ramamoorthy G.K."/>
            <person name="Gryganskyi A."/>
            <person name="Culley D."/>
            <person name="Magnuson J.K."/>
            <person name="James T.Y."/>
            <person name="O'Malley M.A."/>
            <person name="Stajich J.E."/>
            <person name="Spatafora J.W."/>
            <person name="Visel A."/>
            <person name="Grigoriev I.V."/>
        </authorList>
    </citation>
    <scope>NUCLEOTIDE SEQUENCE [LARGE SCALE GENOMIC DNA]</scope>
    <source>
        <strain evidence="2 3">62-1032</strain>
    </source>
</reference>
<keyword evidence="3" id="KW-1185">Reference proteome</keyword>
<dbReference type="AlphaFoldDB" id="A0A1Y2C3Z9"/>
<evidence type="ECO:0000313" key="2">
    <source>
        <dbReference type="EMBL" id="ORY41758.1"/>
    </source>
</evidence>
<dbReference type="Gene3D" id="1.20.58.1710">
    <property type="match status" value="1"/>
</dbReference>
<name>A0A1Y2C3Z9_9BASI</name>
<dbReference type="Proteomes" id="UP000193467">
    <property type="component" value="Unassembled WGS sequence"/>
</dbReference>